<reference evidence="1 2" key="1">
    <citation type="submission" date="2015-01" db="EMBL/GenBank/DDBJ databases">
        <title>Evolution of Trichinella species and genotypes.</title>
        <authorList>
            <person name="Korhonen P.K."/>
            <person name="Edoardo P."/>
            <person name="Giuseppe L.R."/>
            <person name="Gasser R.B."/>
        </authorList>
    </citation>
    <scope>NUCLEOTIDE SEQUENCE [LARGE SCALE GENOMIC DNA]</scope>
    <source>
        <strain evidence="1">ISS37</strain>
    </source>
</reference>
<accession>A0A0V0RKY5</accession>
<proteinExistence type="predicted"/>
<gene>
    <name evidence="1" type="ORF">T07_7575</name>
</gene>
<keyword evidence="2" id="KW-1185">Reference proteome</keyword>
<protein>
    <submittedName>
        <fullName evidence="1">Uncharacterized protein</fullName>
    </submittedName>
</protein>
<name>A0A0V0RKY5_9BILA</name>
<dbReference type="AlphaFoldDB" id="A0A0V0RKY5"/>
<evidence type="ECO:0000313" key="1">
    <source>
        <dbReference type="EMBL" id="KRX15090.1"/>
    </source>
</evidence>
<comment type="caution">
    <text evidence="1">The sequence shown here is derived from an EMBL/GenBank/DDBJ whole genome shotgun (WGS) entry which is preliminary data.</text>
</comment>
<evidence type="ECO:0000313" key="2">
    <source>
        <dbReference type="Proteomes" id="UP000054630"/>
    </source>
</evidence>
<dbReference type="EMBL" id="JYDL01000141">
    <property type="protein sequence ID" value="KRX15090.1"/>
    <property type="molecule type" value="Genomic_DNA"/>
</dbReference>
<sequence length="39" mass="4019">MSGGLLVSVTVAPSGSLQMALRAVRLDGPDRSHVTLIGR</sequence>
<dbReference type="Proteomes" id="UP000054630">
    <property type="component" value="Unassembled WGS sequence"/>
</dbReference>
<organism evidence="1 2">
    <name type="scientific">Trichinella nelsoni</name>
    <dbReference type="NCBI Taxonomy" id="6336"/>
    <lineage>
        <taxon>Eukaryota</taxon>
        <taxon>Metazoa</taxon>
        <taxon>Ecdysozoa</taxon>
        <taxon>Nematoda</taxon>
        <taxon>Enoplea</taxon>
        <taxon>Dorylaimia</taxon>
        <taxon>Trichinellida</taxon>
        <taxon>Trichinellidae</taxon>
        <taxon>Trichinella</taxon>
    </lineage>
</organism>